<dbReference type="InterPro" id="IPR001128">
    <property type="entry name" value="Cyt_P450"/>
</dbReference>
<dbReference type="Pfam" id="PF00067">
    <property type="entry name" value="p450"/>
    <property type="match status" value="1"/>
</dbReference>
<dbReference type="Gene3D" id="1.10.630.10">
    <property type="entry name" value="Cytochrome P450"/>
    <property type="match status" value="1"/>
</dbReference>
<name>A0AA89BJD4_PINIB</name>
<dbReference type="InterPro" id="IPR002401">
    <property type="entry name" value="Cyt_P450_E_grp-I"/>
</dbReference>
<evidence type="ECO:0000259" key="5">
    <source>
        <dbReference type="PROSITE" id="PS50940"/>
    </source>
</evidence>
<feature type="domain" description="Chitin-binding type-2" evidence="5">
    <location>
        <begin position="785"/>
        <end position="840"/>
    </location>
</feature>
<keyword evidence="2" id="KW-0479">Metal-binding</keyword>
<comment type="similarity">
    <text evidence="1">Belongs to the cytochrome P450 family.</text>
</comment>
<keyword evidence="2" id="KW-0349">Heme</keyword>
<dbReference type="CDD" id="cd20659">
    <property type="entry name" value="CYP4B_4F-like"/>
    <property type="match status" value="1"/>
</dbReference>
<dbReference type="PANTHER" id="PTHR24291:SF201">
    <property type="entry name" value="CYTOCHROME P450, FAMILY 4, SUBFAMILY B, POLYPEPTIDE 7"/>
    <property type="match status" value="1"/>
</dbReference>
<keyword evidence="3" id="KW-0472">Membrane</keyword>
<dbReference type="PROSITE" id="PS50940">
    <property type="entry name" value="CHIT_BIND_II"/>
    <property type="match status" value="2"/>
</dbReference>
<feature type="binding site" description="axial binding residue" evidence="2">
    <location>
        <position position="464"/>
    </location>
    <ligand>
        <name>heme</name>
        <dbReference type="ChEBI" id="CHEBI:30413"/>
    </ligand>
    <ligandPart>
        <name>Fe</name>
        <dbReference type="ChEBI" id="CHEBI:18248"/>
    </ligandPart>
</feature>
<evidence type="ECO:0000256" key="2">
    <source>
        <dbReference type="PIRSR" id="PIRSR602401-1"/>
    </source>
</evidence>
<dbReference type="GO" id="GO:0020037">
    <property type="term" value="F:heme binding"/>
    <property type="evidence" value="ECO:0007669"/>
    <property type="project" value="InterPro"/>
</dbReference>
<evidence type="ECO:0000259" key="4">
    <source>
        <dbReference type="PROSITE" id="PS50234"/>
    </source>
</evidence>
<dbReference type="InterPro" id="IPR036465">
    <property type="entry name" value="vWFA_dom_sf"/>
</dbReference>
<dbReference type="PROSITE" id="PS50234">
    <property type="entry name" value="VWFA"/>
    <property type="match status" value="1"/>
</dbReference>
<dbReference type="SUPFAM" id="SSF57625">
    <property type="entry name" value="Invertebrate chitin-binding proteins"/>
    <property type="match status" value="2"/>
</dbReference>
<proteinExistence type="inferred from homology"/>
<dbReference type="AlphaFoldDB" id="A0AA89BJD4"/>
<dbReference type="SMART" id="SM00327">
    <property type="entry name" value="VWA"/>
    <property type="match status" value="1"/>
</dbReference>
<dbReference type="InterPro" id="IPR036508">
    <property type="entry name" value="Chitin-bd_dom_sf"/>
</dbReference>
<organism evidence="6 7">
    <name type="scientific">Pinctada imbricata</name>
    <name type="common">Atlantic pearl-oyster</name>
    <name type="synonym">Pinctada martensii</name>
    <dbReference type="NCBI Taxonomy" id="66713"/>
    <lineage>
        <taxon>Eukaryota</taxon>
        <taxon>Metazoa</taxon>
        <taxon>Spiralia</taxon>
        <taxon>Lophotrochozoa</taxon>
        <taxon>Mollusca</taxon>
        <taxon>Bivalvia</taxon>
        <taxon>Autobranchia</taxon>
        <taxon>Pteriomorphia</taxon>
        <taxon>Pterioida</taxon>
        <taxon>Pterioidea</taxon>
        <taxon>Pteriidae</taxon>
        <taxon>Pinctada</taxon>
    </lineage>
</organism>
<dbReference type="Gene3D" id="3.40.50.410">
    <property type="entry name" value="von Willebrand factor, type A domain"/>
    <property type="match status" value="1"/>
</dbReference>
<dbReference type="Gene3D" id="2.170.140.10">
    <property type="entry name" value="Chitin binding domain"/>
    <property type="match status" value="2"/>
</dbReference>
<comment type="cofactor">
    <cofactor evidence="2">
        <name>heme</name>
        <dbReference type="ChEBI" id="CHEBI:30413"/>
    </cofactor>
</comment>
<sequence length="841" mass="95841">MEGRGRKKAGGKKGRGREGKGVKEARMAVILPLAVVFISVLITWYVGTKVLMVWRRYKEMSRISDKLPGLPRHWFFGNAHQITTFSDFLMQMQTQFVDKGARMYPMWLFFLRPILIVAHPDTVKSLLRIGEPKPQGPLDGYTFLKPWLGESILISGGAKWERVRRLLTPAFHFDVLGPYFKIFNEVADVFLDKLGSMSKEGSVEVFKPAGIATLDTLLRCSLSYNGNVQTVGESHPYVTAVNRLGKLVLKRALNLHHYPAFIYKFTKDGKEFHQLSEYVHEFSQQIIRKRRQELEENPEATKKKYLDFLDILLTARDPSGQGLTNWEIQNEVDTFMFAGHDTTACVLSWSIYIASGSILRSRKKSTKKSVRDDIMKFRYLPCFLKEVMRMYTPVPVIARKTSQPHVLDGIEIPEGTYVDINIYHMHHHPDVWEDPWVFRPERFLENTEKDPYSFIPFAAGPRNCIGQNFALNEEKVIISRLVRRELKMGILLHFLATFLFIHTVSSDCGGAADIVFAVPGSWEIPTEEFLPFETFLTMLVDYFKIDRENINVGLILYGKEPVAISLPQPMKDQMETNTRITLLTQRESYAYTMSGDPDVVGALRLMRQMFKNPAGYPMQGPRPGAKQIGVIFTYGQAPPGSVDEIIDLSNEIKDMGVHMYAVGRSRVGPEFARIGSDPCSLFSMGSFMSGLPNVLPYLGSSLCTALDPSVNASEFNCFPKLWRPDPNPPIICPMMREIFQDPYNCAYYYKCDMSVASRERCPSGMLFDNFIRTCNHKDAVTCYSMIKCPQPTGLFPHPQDCDKFLNCFDDIPYIQSCPIGLYYNEVTKLCDELRNVNCLIP</sequence>
<dbReference type="InterPro" id="IPR002035">
    <property type="entry name" value="VWF_A"/>
</dbReference>
<feature type="transmembrane region" description="Helical" evidence="3">
    <location>
        <begin position="29"/>
        <end position="54"/>
    </location>
</feature>
<dbReference type="PRINTS" id="PR00385">
    <property type="entry name" value="P450"/>
</dbReference>
<dbReference type="GO" id="GO:0004497">
    <property type="term" value="F:monooxygenase activity"/>
    <property type="evidence" value="ECO:0007669"/>
    <property type="project" value="InterPro"/>
</dbReference>
<keyword evidence="3" id="KW-1133">Transmembrane helix</keyword>
<dbReference type="PANTHER" id="PTHR24291">
    <property type="entry name" value="CYTOCHROME P450 FAMILY 4"/>
    <property type="match status" value="1"/>
</dbReference>
<evidence type="ECO:0000313" key="7">
    <source>
        <dbReference type="Proteomes" id="UP001186944"/>
    </source>
</evidence>
<dbReference type="GO" id="GO:0005506">
    <property type="term" value="F:iron ion binding"/>
    <property type="evidence" value="ECO:0007669"/>
    <property type="project" value="InterPro"/>
</dbReference>
<feature type="domain" description="VWFA" evidence="4">
    <location>
        <begin position="513"/>
        <end position="698"/>
    </location>
</feature>
<dbReference type="GO" id="GO:0008061">
    <property type="term" value="F:chitin binding"/>
    <property type="evidence" value="ECO:0007669"/>
    <property type="project" value="InterPro"/>
</dbReference>
<protein>
    <submittedName>
        <fullName evidence="6">Uncharacterized protein</fullName>
    </submittedName>
</protein>
<keyword evidence="2" id="KW-0408">Iron</keyword>
<reference evidence="6" key="1">
    <citation type="submission" date="2019-08" db="EMBL/GenBank/DDBJ databases">
        <title>The improved chromosome-level genome for the pearl oyster Pinctada fucata martensii using PacBio sequencing and Hi-C.</title>
        <authorList>
            <person name="Zheng Z."/>
        </authorList>
    </citation>
    <scope>NUCLEOTIDE SEQUENCE</scope>
    <source>
        <strain evidence="6">ZZ-2019</strain>
        <tissue evidence="6">Adductor muscle</tissue>
    </source>
</reference>
<accession>A0AA89BJD4</accession>
<dbReference type="Proteomes" id="UP001186944">
    <property type="component" value="Unassembled WGS sequence"/>
</dbReference>
<dbReference type="PRINTS" id="PR00463">
    <property type="entry name" value="EP450I"/>
</dbReference>
<dbReference type="Pfam" id="PF00092">
    <property type="entry name" value="VWA"/>
    <property type="match status" value="1"/>
</dbReference>
<dbReference type="SMART" id="SM00494">
    <property type="entry name" value="ChtBD2"/>
    <property type="match status" value="2"/>
</dbReference>
<gene>
    <name evidence="6" type="ORF">FSP39_014278</name>
</gene>
<dbReference type="InterPro" id="IPR036396">
    <property type="entry name" value="Cyt_P450_sf"/>
</dbReference>
<dbReference type="GO" id="GO:0016705">
    <property type="term" value="F:oxidoreductase activity, acting on paired donors, with incorporation or reduction of molecular oxygen"/>
    <property type="evidence" value="ECO:0007669"/>
    <property type="project" value="InterPro"/>
</dbReference>
<keyword evidence="3" id="KW-0812">Transmembrane</keyword>
<dbReference type="InterPro" id="IPR002557">
    <property type="entry name" value="Chitin-bd_dom"/>
</dbReference>
<evidence type="ECO:0000256" key="3">
    <source>
        <dbReference type="SAM" id="Phobius"/>
    </source>
</evidence>
<keyword evidence="7" id="KW-1185">Reference proteome</keyword>
<dbReference type="EMBL" id="VSWD01000013">
    <property type="protein sequence ID" value="KAK3084486.1"/>
    <property type="molecule type" value="Genomic_DNA"/>
</dbReference>
<comment type="caution">
    <text evidence="6">The sequence shown here is derived from an EMBL/GenBank/DDBJ whole genome shotgun (WGS) entry which is preliminary data.</text>
</comment>
<dbReference type="SUPFAM" id="SSF48264">
    <property type="entry name" value="Cytochrome P450"/>
    <property type="match status" value="1"/>
</dbReference>
<feature type="domain" description="Chitin-binding type-2" evidence="5">
    <location>
        <begin position="729"/>
        <end position="784"/>
    </location>
</feature>
<evidence type="ECO:0000256" key="1">
    <source>
        <dbReference type="ARBA" id="ARBA00010617"/>
    </source>
</evidence>
<dbReference type="GO" id="GO:0005576">
    <property type="term" value="C:extracellular region"/>
    <property type="evidence" value="ECO:0007669"/>
    <property type="project" value="InterPro"/>
</dbReference>
<dbReference type="SUPFAM" id="SSF53300">
    <property type="entry name" value="vWA-like"/>
    <property type="match status" value="1"/>
</dbReference>
<dbReference type="InterPro" id="IPR050196">
    <property type="entry name" value="Cytochrome_P450_Monoox"/>
</dbReference>
<evidence type="ECO:0000313" key="6">
    <source>
        <dbReference type="EMBL" id="KAK3084486.1"/>
    </source>
</evidence>
<dbReference type="Pfam" id="PF01607">
    <property type="entry name" value="CBM_14"/>
    <property type="match status" value="2"/>
</dbReference>